<dbReference type="AlphaFoldDB" id="A0A5A7QYR4"/>
<gene>
    <name evidence="2" type="ORF">STAS_27898</name>
</gene>
<name>A0A5A7QYR4_STRAF</name>
<dbReference type="PANTHER" id="PTHR34197">
    <property type="entry name" value="OS04G0591300 PROTEIN"/>
    <property type="match status" value="1"/>
</dbReference>
<dbReference type="EMBL" id="BKCP01009403">
    <property type="protein sequence ID" value="GER50575.1"/>
    <property type="molecule type" value="Genomic_DNA"/>
</dbReference>
<dbReference type="OrthoDB" id="691764at2759"/>
<feature type="region of interest" description="Disordered" evidence="1">
    <location>
        <begin position="95"/>
        <end position="116"/>
    </location>
</feature>
<protein>
    <submittedName>
        <fullName evidence="2">Uncharacterized protein</fullName>
    </submittedName>
</protein>
<sequence>MACYPEEEVWKCPKHPSKRRRNGICPVCLRDRLVTLCPHCATARPCACADRAAPSFSFDADPSLNRSRSVAIPFLRGPSKSPSFLSILRRRSTMRRRDPAAEGEIEGFDGGSRDDRGRIDDFARMITRSRSVSAGAAASRIRPPPDAGSSPAKGKFWHFPSPMAVLRGSKASKMVVKDRSPLHRG</sequence>
<proteinExistence type="predicted"/>
<organism evidence="2 3">
    <name type="scientific">Striga asiatica</name>
    <name type="common">Asiatic witchweed</name>
    <name type="synonym">Buchnera asiatica</name>
    <dbReference type="NCBI Taxonomy" id="4170"/>
    <lineage>
        <taxon>Eukaryota</taxon>
        <taxon>Viridiplantae</taxon>
        <taxon>Streptophyta</taxon>
        <taxon>Embryophyta</taxon>
        <taxon>Tracheophyta</taxon>
        <taxon>Spermatophyta</taxon>
        <taxon>Magnoliopsida</taxon>
        <taxon>eudicotyledons</taxon>
        <taxon>Gunneridae</taxon>
        <taxon>Pentapetalae</taxon>
        <taxon>asterids</taxon>
        <taxon>lamiids</taxon>
        <taxon>Lamiales</taxon>
        <taxon>Orobanchaceae</taxon>
        <taxon>Buchnereae</taxon>
        <taxon>Striga</taxon>
    </lineage>
</organism>
<reference evidence="3" key="1">
    <citation type="journal article" date="2019" name="Curr. Biol.">
        <title>Genome Sequence of Striga asiatica Provides Insight into the Evolution of Plant Parasitism.</title>
        <authorList>
            <person name="Yoshida S."/>
            <person name="Kim S."/>
            <person name="Wafula E.K."/>
            <person name="Tanskanen J."/>
            <person name="Kim Y.M."/>
            <person name="Honaas L."/>
            <person name="Yang Z."/>
            <person name="Spallek T."/>
            <person name="Conn C.E."/>
            <person name="Ichihashi Y."/>
            <person name="Cheong K."/>
            <person name="Cui S."/>
            <person name="Der J.P."/>
            <person name="Gundlach H."/>
            <person name="Jiao Y."/>
            <person name="Hori C."/>
            <person name="Ishida J.K."/>
            <person name="Kasahara H."/>
            <person name="Kiba T."/>
            <person name="Kim M.S."/>
            <person name="Koo N."/>
            <person name="Laohavisit A."/>
            <person name="Lee Y.H."/>
            <person name="Lumba S."/>
            <person name="McCourt P."/>
            <person name="Mortimer J.C."/>
            <person name="Mutuku J.M."/>
            <person name="Nomura T."/>
            <person name="Sasaki-Sekimoto Y."/>
            <person name="Seto Y."/>
            <person name="Wang Y."/>
            <person name="Wakatake T."/>
            <person name="Sakakibara H."/>
            <person name="Demura T."/>
            <person name="Yamaguchi S."/>
            <person name="Yoneyama K."/>
            <person name="Manabe R.I."/>
            <person name="Nelson D.C."/>
            <person name="Schulman A.H."/>
            <person name="Timko M.P."/>
            <person name="dePamphilis C.W."/>
            <person name="Choi D."/>
            <person name="Shirasu K."/>
        </authorList>
    </citation>
    <scope>NUCLEOTIDE SEQUENCE [LARGE SCALE GENOMIC DNA]</scope>
    <source>
        <strain evidence="3">cv. UVA1</strain>
    </source>
</reference>
<dbReference type="PANTHER" id="PTHR34197:SF2">
    <property type="entry name" value="OS04G0591300 PROTEIN"/>
    <property type="match status" value="1"/>
</dbReference>
<evidence type="ECO:0000256" key="1">
    <source>
        <dbReference type="SAM" id="MobiDB-lite"/>
    </source>
</evidence>
<dbReference type="Proteomes" id="UP000325081">
    <property type="component" value="Unassembled WGS sequence"/>
</dbReference>
<comment type="caution">
    <text evidence="2">The sequence shown here is derived from an EMBL/GenBank/DDBJ whole genome shotgun (WGS) entry which is preliminary data.</text>
</comment>
<feature type="region of interest" description="Disordered" evidence="1">
    <location>
        <begin position="133"/>
        <end position="157"/>
    </location>
</feature>
<accession>A0A5A7QYR4</accession>
<evidence type="ECO:0000313" key="3">
    <source>
        <dbReference type="Proteomes" id="UP000325081"/>
    </source>
</evidence>
<evidence type="ECO:0000313" key="2">
    <source>
        <dbReference type="EMBL" id="GER50575.1"/>
    </source>
</evidence>
<keyword evidence="3" id="KW-1185">Reference proteome</keyword>